<dbReference type="GO" id="GO:0016887">
    <property type="term" value="F:ATP hydrolysis activity"/>
    <property type="evidence" value="ECO:0007669"/>
    <property type="project" value="InterPro"/>
</dbReference>
<organism evidence="1 2">
    <name type="scientific">Candidatus Anaerostipes excrementavium</name>
    <dbReference type="NCBI Taxonomy" id="2838463"/>
    <lineage>
        <taxon>Bacteria</taxon>
        <taxon>Bacillati</taxon>
        <taxon>Bacillota</taxon>
        <taxon>Clostridia</taxon>
        <taxon>Lachnospirales</taxon>
        <taxon>Lachnospiraceae</taxon>
        <taxon>Anaerostipes</taxon>
    </lineage>
</organism>
<evidence type="ECO:0000313" key="2">
    <source>
        <dbReference type="Proteomes" id="UP000886721"/>
    </source>
</evidence>
<reference evidence="1" key="1">
    <citation type="journal article" date="2021" name="PeerJ">
        <title>Extensive microbial diversity within the chicken gut microbiome revealed by metagenomics and culture.</title>
        <authorList>
            <person name="Gilroy R."/>
            <person name="Ravi A."/>
            <person name="Getino M."/>
            <person name="Pursley I."/>
            <person name="Horton D.L."/>
            <person name="Alikhan N.F."/>
            <person name="Baker D."/>
            <person name="Gharbi K."/>
            <person name="Hall N."/>
            <person name="Watson M."/>
            <person name="Adriaenssens E.M."/>
            <person name="Foster-Nyarko E."/>
            <person name="Jarju S."/>
            <person name="Secka A."/>
            <person name="Antonio M."/>
            <person name="Oren A."/>
            <person name="Chaudhuri R.R."/>
            <person name="La Ragione R."/>
            <person name="Hildebrand F."/>
            <person name="Pallen M.J."/>
        </authorList>
    </citation>
    <scope>NUCLEOTIDE SEQUENCE</scope>
    <source>
        <strain evidence="1">CHK191-13928</strain>
    </source>
</reference>
<accession>A0A9D2B862</accession>
<name>A0A9D2B862_9FIRM</name>
<dbReference type="Gene3D" id="3.40.50.300">
    <property type="entry name" value="P-loop containing nucleotide triphosphate hydrolases"/>
    <property type="match status" value="1"/>
</dbReference>
<dbReference type="Proteomes" id="UP000886721">
    <property type="component" value="Unassembled WGS sequence"/>
</dbReference>
<protein>
    <submittedName>
        <fullName evidence="1">ATP-binding protein</fullName>
    </submittedName>
</protein>
<keyword evidence="1" id="KW-0067">ATP-binding</keyword>
<dbReference type="SUPFAM" id="SSF52540">
    <property type="entry name" value="P-loop containing nucleoside triphosphate hydrolases"/>
    <property type="match status" value="1"/>
</dbReference>
<dbReference type="InterPro" id="IPR027417">
    <property type="entry name" value="P-loop_NTPase"/>
</dbReference>
<dbReference type="PANTHER" id="PTHR32182:SF22">
    <property type="entry name" value="ATP-DEPENDENT ENDONUCLEASE, OLD FAMILY-RELATED"/>
    <property type="match status" value="1"/>
</dbReference>
<dbReference type="EMBL" id="DXEM01000001">
    <property type="protein sequence ID" value="HIX66508.1"/>
    <property type="molecule type" value="Genomic_DNA"/>
</dbReference>
<comment type="caution">
    <text evidence="1">The sequence shown here is derived from an EMBL/GenBank/DDBJ whole genome shotgun (WGS) entry which is preliminary data.</text>
</comment>
<proteinExistence type="predicted"/>
<sequence length="372" mass="43612">MKLLRVCASNYKNCGNNFTIDFVAKSKKTSEDKEYELQEIADHLYVFNTVAFVGKNASGKTSAIELLNCCYTILGEFRLEDKYYNYDNVSLEIIFYYENAIYKYTTILKSNDNLEAKVNFTEQHIYKKKYFKSKVKDIYLDAGFEEITGLGELPEDTSIVFFVLKKNRTRAVYFNCNGEGADTYRLMFRAMKTYKIPKEVLGKVIKIFDNKIQSLNMADEKHYKLVYQDHTQELSDSELLYMLSSGTTKGVLLYIFVVAALKNGFDLLIDEVENHFHKTLVENMISLFKDKSVNKHFSTLIFTTHYCEVLDLFSRQDNIWIAKSNEKVYLDNMYESYNIRPELLKSRQFYNNAFDTSVNYEDLMTLKKELMR</sequence>
<evidence type="ECO:0000313" key="1">
    <source>
        <dbReference type="EMBL" id="HIX66508.1"/>
    </source>
</evidence>
<dbReference type="PANTHER" id="PTHR32182">
    <property type="entry name" value="DNA REPLICATION AND REPAIR PROTEIN RECF"/>
    <property type="match status" value="1"/>
</dbReference>
<dbReference type="AlphaFoldDB" id="A0A9D2B862"/>
<reference evidence="1" key="2">
    <citation type="submission" date="2021-04" db="EMBL/GenBank/DDBJ databases">
        <authorList>
            <person name="Gilroy R."/>
        </authorList>
    </citation>
    <scope>NUCLEOTIDE SEQUENCE</scope>
    <source>
        <strain evidence="1">CHK191-13928</strain>
    </source>
</reference>
<gene>
    <name evidence="1" type="ORF">H9735_00100</name>
</gene>
<dbReference type="GO" id="GO:0005524">
    <property type="term" value="F:ATP binding"/>
    <property type="evidence" value="ECO:0007669"/>
    <property type="project" value="UniProtKB-KW"/>
</dbReference>
<dbReference type="GO" id="GO:0006302">
    <property type="term" value="P:double-strand break repair"/>
    <property type="evidence" value="ECO:0007669"/>
    <property type="project" value="TreeGrafter"/>
</dbReference>
<dbReference type="GO" id="GO:0000731">
    <property type="term" value="P:DNA synthesis involved in DNA repair"/>
    <property type="evidence" value="ECO:0007669"/>
    <property type="project" value="TreeGrafter"/>
</dbReference>
<keyword evidence="1" id="KW-0547">Nucleotide-binding</keyword>